<accession>A0A2P2LHP9</accession>
<proteinExistence type="predicted"/>
<evidence type="ECO:0000313" key="1">
    <source>
        <dbReference type="EMBL" id="MBX17499.1"/>
    </source>
</evidence>
<organism evidence="1">
    <name type="scientific">Rhizophora mucronata</name>
    <name type="common">Asiatic mangrove</name>
    <dbReference type="NCBI Taxonomy" id="61149"/>
    <lineage>
        <taxon>Eukaryota</taxon>
        <taxon>Viridiplantae</taxon>
        <taxon>Streptophyta</taxon>
        <taxon>Embryophyta</taxon>
        <taxon>Tracheophyta</taxon>
        <taxon>Spermatophyta</taxon>
        <taxon>Magnoliopsida</taxon>
        <taxon>eudicotyledons</taxon>
        <taxon>Gunneridae</taxon>
        <taxon>Pentapetalae</taxon>
        <taxon>rosids</taxon>
        <taxon>fabids</taxon>
        <taxon>Malpighiales</taxon>
        <taxon>Rhizophoraceae</taxon>
        <taxon>Rhizophora</taxon>
    </lineage>
</organism>
<dbReference type="PANTHER" id="PTHR31973:SF171">
    <property type="entry name" value="OS12G0597300 PROTEIN"/>
    <property type="match status" value="1"/>
</dbReference>
<dbReference type="EMBL" id="GGEC01037015">
    <property type="protein sequence ID" value="MBX17499.1"/>
    <property type="molecule type" value="Transcribed_RNA"/>
</dbReference>
<protein>
    <submittedName>
        <fullName evidence="1">Uncharacterized protein MANES_09G150500</fullName>
    </submittedName>
</protein>
<sequence length="171" mass="19906">MMECIRRQLMTWFNERRETCMQWTSILVPSAERHIAEALERAQTYQVLHANEAEFEVISHEGTNIVDIQNRCCLCCGWQLYDFPCALAVAALLSCRQNVHRFTENCFTVATYWKTYSQTIHPIPDIGLWKEFSDGIQTRVRLLRSSLTHQNHFGHLVDQGRNMSKQKTVGV</sequence>
<dbReference type="AlphaFoldDB" id="A0A2P2LHP9"/>
<dbReference type="PANTHER" id="PTHR31973">
    <property type="entry name" value="POLYPROTEIN, PUTATIVE-RELATED"/>
    <property type="match status" value="1"/>
</dbReference>
<reference evidence="1" key="1">
    <citation type="submission" date="2018-02" db="EMBL/GenBank/DDBJ databases">
        <title>Rhizophora mucronata_Transcriptome.</title>
        <authorList>
            <person name="Meera S.P."/>
            <person name="Sreeshan A."/>
            <person name="Augustine A."/>
        </authorList>
    </citation>
    <scope>NUCLEOTIDE SEQUENCE</scope>
    <source>
        <tissue evidence="1">Leaf</tissue>
    </source>
</reference>
<name>A0A2P2LHP9_RHIMU</name>